<evidence type="ECO:0000256" key="4">
    <source>
        <dbReference type="ARBA" id="ARBA00022741"/>
    </source>
</evidence>
<evidence type="ECO:0000256" key="5">
    <source>
        <dbReference type="ARBA" id="ARBA00022786"/>
    </source>
</evidence>
<dbReference type="PROSITE" id="PS00865">
    <property type="entry name" value="UBIQUITIN_ACTIVAT_2"/>
    <property type="match status" value="1"/>
</dbReference>
<comment type="pathway">
    <text evidence="1 8">Protein modification; protein sumoylation.</text>
</comment>
<keyword evidence="7 8" id="KW-0067">ATP-binding</keyword>
<evidence type="ECO:0000256" key="6">
    <source>
        <dbReference type="ARBA" id="ARBA00022833"/>
    </source>
</evidence>
<feature type="binding site" evidence="11">
    <location>
        <position position="426"/>
    </location>
    <ligand>
        <name>Zn(2+)</name>
        <dbReference type="ChEBI" id="CHEBI:29105"/>
    </ligand>
</feature>
<feature type="region of interest" description="Disordered" evidence="13">
    <location>
        <begin position="268"/>
        <end position="290"/>
    </location>
</feature>
<feature type="binding site" evidence="10">
    <location>
        <begin position="121"/>
        <end position="126"/>
    </location>
    <ligand>
        <name>ATP</name>
        <dbReference type="ChEBI" id="CHEBI:30616"/>
    </ligand>
</feature>
<dbReference type="InterPro" id="IPR000594">
    <property type="entry name" value="ThiF_NAD_FAD-bd"/>
</dbReference>
<dbReference type="OrthoDB" id="10255449at2759"/>
<dbReference type="PANTHER" id="PTHR10953">
    <property type="entry name" value="UBIQUITIN-ACTIVATING ENZYME E1"/>
    <property type="match status" value="1"/>
</dbReference>
<reference evidence="17" key="1">
    <citation type="journal article" date="2020" name="Stud. Mycol.">
        <title>101 Dothideomycetes genomes: a test case for predicting lifestyles and emergence of pathogens.</title>
        <authorList>
            <person name="Haridas S."/>
            <person name="Albert R."/>
            <person name="Binder M."/>
            <person name="Bloem J."/>
            <person name="Labutti K."/>
            <person name="Salamov A."/>
            <person name="Andreopoulos B."/>
            <person name="Baker S."/>
            <person name="Barry K."/>
            <person name="Bills G."/>
            <person name="Bluhm B."/>
            <person name="Cannon C."/>
            <person name="Castanera R."/>
            <person name="Culley D."/>
            <person name="Daum C."/>
            <person name="Ezra D."/>
            <person name="Gonzalez J."/>
            <person name="Henrissat B."/>
            <person name="Kuo A."/>
            <person name="Liang C."/>
            <person name="Lipzen A."/>
            <person name="Lutzoni F."/>
            <person name="Magnuson J."/>
            <person name="Mondo S."/>
            <person name="Nolan M."/>
            <person name="Ohm R."/>
            <person name="Pangilinan J."/>
            <person name="Park H.-J."/>
            <person name="Ramirez L."/>
            <person name="Alfaro M."/>
            <person name="Sun H."/>
            <person name="Tritt A."/>
            <person name="Yoshinaga Y."/>
            <person name="Zwiers L.-H."/>
            <person name="Turgeon B."/>
            <person name="Goodwin S."/>
            <person name="Spatafora J."/>
            <person name="Crous P."/>
            <person name="Grigoriev I."/>
        </authorList>
    </citation>
    <scope>NUCLEOTIDE SEQUENCE</scope>
    <source>
        <strain evidence="17">CBS 262.69</strain>
    </source>
</reference>
<evidence type="ECO:0000256" key="9">
    <source>
        <dbReference type="PIRSR" id="PIRSR039133-1"/>
    </source>
</evidence>
<dbReference type="EMBL" id="ML996693">
    <property type="protein sequence ID" value="KAF2401521.1"/>
    <property type="molecule type" value="Genomic_DNA"/>
</dbReference>
<dbReference type="Gene3D" id="3.10.290.20">
    <property type="entry name" value="Ubiquitin-like 2 activating enzyme e1b. Chain: B, domain 3"/>
    <property type="match status" value="1"/>
</dbReference>
<evidence type="ECO:0000259" key="15">
    <source>
        <dbReference type="Pfam" id="PF10585"/>
    </source>
</evidence>
<dbReference type="InterPro" id="IPR042449">
    <property type="entry name" value="Ub-E1_IAD_1"/>
</dbReference>
<dbReference type="InterPro" id="IPR028077">
    <property type="entry name" value="UAE_UbL_dom"/>
</dbReference>
<evidence type="ECO:0000256" key="1">
    <source>
        <dbReference type="ARBA" id="ARBA00004718"/>
    </source>
</evidence>
<comment type="subunit">
    <text evidence="8">Heterodimer.</text>
</comment>
<evidence type="ECO:0000256" key="12">
    <source>
        <dbReference type="PROSITE-ProRule" id="PRU10132"/>
    </source>
</evidence>
<feature type="binding site" evidence="10">
    <location>
        <position position="76"/>
    </location>
    <ligand>
        <name>ATP</name>
        <dbReference type="ChEBI" id="CHEBI:30616"/>
    </ligand>
</feature>
<dbReference type="GO" id="GO:0046872">
    <property type="term" value="F:metal ion binding"/>
    <property type="evidence" value="ECO:0007669"/>
    <property type="project" value="UniProtKB-KW"/>
</dbReference>
<evidence type="ECO:0000313" key="17">
    <source>
        <dbReference type="EMBL" id="KAF2401521.1"/>
    </source>
</evidence>
<feature type="active site" description="Glycyl thioester intermediate" evidence="9 12">
    <location>
        <position position="177"/>
    </location>
</feature>
<dbReference type="GO" id="GO:0005737">
    <property type="term" value="C:cytoplasm"/>
    <property type="evidence" value="ECO:0007669"/>
    <property type="project" value="TreeGrafter"/>
</dbReference>
<dbReference type="PROSITE" id="PS51257">
    <property type="entry name" value="PROKAR_LIPOPROTEIN"/>
    <property type="match status" value="1"/>
</dbReference>
<proteinExistence type="inferred from homology"/>
<comment type="similarity">
    <text evidence="2 8">Belongs to the ubiquitin-activating E1 family.</text>
</comment>
<feature type="domain" description="THIF-type NAD/FAD binding fold" evidence="14">
    <location>
        <begin position="9"/>
        <end position="427"/>
    </location>
</feature>
<protein>
    <recommendedName>
        <fullName evidence="8">Ubiquitin-activating enzyme E1-like</fullName>
    </recommendedName>
</protein>
<feature type="binding site" evidence="10">
    <location>
        <position position="52"/>
    </location>
    <ligand>
        <name>ATP</name>
        <dbReference type="ChEBI" id="CHEBI:30616"/>
    </ligand>
</feature>
<dbReference type="PANTHER" id="PTHR10953:SF5">
    <property type="entry name" value="SUMO-ACTIVATING ENZYME SUBUNIT 2"/>
    <property type="match status" value="1"/>
</dbReference>
<gene>
    <name evidence="17" type="ORF">EJ06DRAFT_394826</name>
</gene>
<dbReference type="GO" id="GO:0031510">
    <property type="term" value="C:SUMO activating enzyme complex"/>
    <property type="evidence" value="ECO:0007669"/>
    <property type="project" value="UniProtKB-UniRule"/>
</dbReference>
<evidence type="ECO:0000313" key="18">
    <source>
        <dbReference type="Proteomes" id="UP000799640"/>
    </source>
</evidence>
<dbReference type="AlphaFoldDB" id="A0A6G1I030"/>
<feature type="compositionally biased region" description="Polar residues" evidence="13">
    <location>
        <begin position="556"/>
        <end position="583"/>
    </location>
</feature>
<dbReference type="Pfam" id="PF10585">
    <property type="entry name" value="UBA_E1_SCCH"/>
    <property type="match status" value="1"/>
</dbReference>
<feature type="binding site" evidence="10">
    <location>
        <begin position="28"/>
        <end position="33"/>
    </location>
    <ligand>
        <name>ATP</name>
        <dbReference type="ChEBI" id="CHEBI:30616"/>
    </ligand>
</feature>
<dbReference type="SUPFAM" id="SSF69572">
    <property type="entry name" value="Activating enzymes of the ubiquitin-like proteins"/>
    <property type="match status" value="1"/>
</dbReference>
<keyword evidence="18" id="KW-1185">Reference proteome</keyword>
<dbReference type="GO" id="GO:0005524">
    <property type="term" value="F:ATP binding"/>
    <property type="evidence" value="ECO:0007669"/>
    <property type="project" value="UniProtKB-UniRule"/>
</dbReference>
<dbReference type="InterPro" id="IPR023318">
    <property type="entry name" value="Ub_act_enz_dom_a_sf"/>
</dbReference>
<evidence type="ECO:0000256" key="3">
    <source>
        <dbReference type="ARBA" id="ARBA00022723"/>
    </source>
</evidence>
<feature type="binding site" evidence="10">
    <location>
        <begin position="60"/>
        <end position="63"/>
    </location>
    <ligand>
        <name>ATP</name>
        <dbReference type="ChEBI" id="CHEBI:30616"/>
    </ligand>
</feature>
<dbReference type="Gene3D" id="1.10.10.520">
    <property type="entry name" value="Ubiquitin activating enzymes (Uba3). Chain: B, domain 2"/>
    <property type="match status" value="1"/>
</dbReference>
<organism evidence="17 18">
    <name type="scientific">Trichodelitschia bisporula</name>
    <dbReference type="NCBI Taxonomy" id="703511"/>
    <lineage>
        <taxon>Eukaryota</taxon>
        <taxon>Fungi</taxon>
        <taxon>Dikarya</taxon>
        <taxon>Ascomycota</taxon>
        <taxon>Pezizomycotina</taxon>
        <taxon>Dothideomycetes</taxon>
        <taxon>Dothideomycetes incertae sedis</taxon>
        <taxon>Phaeotrichales</taxon>
        <taxon>Phaeotrichaceae</taxon>
        <taxon>Trichodelitschia</taxon>
    </lineage>
</organism>
<dbReference type="Pfam" id="PF00899">
    <property type="entry name" value="ThiF"/>
    <property type="match status" value="1"/>
</dbReference>
<dbReference type="PIRSF" id="PIRSF039133">
    <property type="entry name" value="SUMO_E1B"/>
    <property type="match status" value="1"/>
</dbReference>
<dbReference type="InterPro" id="IPR035985">
    <property type="entry name" value="Ubiquitin-activating_enz"/>
</dbReference>
<name>A0A6G1I030_9PEZI</name>
<dbReference type="GO" id="GO:0019948">
    <property type="term" value="F:SUMO activating enzyme activity"/>
    <property type="evidence" value="ECO:0007669"/>
    <property type="project" value="UniProtKB-UniRule"/>
</dbReference>
<dbReference type="Pfam" id="PF14732">
    <property type="entry name" value="UAE_UbL"/>
    <property type="match status" value="1"/>
</dbReference>
<sequence length="645" mass="71892">MGRRTYYQRAFGLPLAEQIRDSRVLLVGAGGIGCELLKNLTLSGFGDVTVVDLDTIDLSNLNRQFLFRREHIKKSKALIAKESAGKFNPEVKITALHDDIKSLQFDVNWFRGFTVIFNALDNLDARRHVNRMCIAANVPLVESGTTGFEGNVQAIKRGITECYDCTQKETPKTFPVCTIRSTPSQLIHCIVWAKSYLLTELFGVSEAMEALAADTEGDADEIKNLKGEAELLRQVVSHRDSDNFSKEVFTRVFSEDIKRLRDMKDMWKSRAPPTPLPSEFGEQEKLPEDGGDALTQQDQRIWSPWESYVAFDNSIRRLQKRFLDGETVIEFDKDDVDTLDFVVASANLRAHVFGIKPQSKFTIKQMAGNIIPAIATTNAIVAGLCVLEGLKVLRGDIHKAPMVFTNRSADKSLSAERVVRPPNRDCHVCSVARMLLFIYPKTATLGLLVKDVLIRELGYSDFSVMNGSGIIYERDSNFGEEDDEEWEDNLNKTFGQFGLKEMRFITIHDLSEDEPRVDLELAVVTRENFSFSIELQEQVEIPKRPVPPVSAHGMTNGATNGITNDAANGATNGITNGPSNGSANKRKRDLDDDDGENGAPVKRTKDMDLVDDGQNQAPVIRTKGIVLDEPILDDTHNGAIFIDDD</sequence>
<dbReference type="Gene3D" id="3.50.50.80">
    <property type="entry name" value="Ubiquitin-activating enzyme E1, inactive adenylation domain, subdomain 1"/>
    <property type="match status" value="1"/>
</dbReference>
<feature type="binding site" evidence="11">
    <location>
        <position position="162"/>
    </location>
    <ligand>
        <name>Zn(2+)</name>
        <dbReference type="ChEBI" id="CHEBI:29105"/>
    </ligand>
</feature>
<evidence type="ECO:0000259" key="14">
    <source>
        <dbReference type="Pfam" id="PF00899"/>
    </source>
</evidence>
<evidence type="ECO:0000256" key="13">
    <source>
        <dbReference type="SAM" id="MobiDB-lite"/>
    </source>
</evidence>
<keyword evidence="4 8" id="KW-0547">Nucleotide-binding</keyword>
<dbReference type="UniPathway" id="UPA00886"/>
<keyword evidence="6 8" id="KW-0862">Zinc</keyword>
<accession>A0A6G1I030</accession>
<keyword evidence="3 8" id="KW-0479">Metal-binding</keyword>
<evidence type="ECO:0000256" key="10">
    <source>
        <dbReference type="PIRSR" id="PIRSR039133-2"/>
    </source>
</evidence>
<feature type="domain" description="Ubiquitin/SUMO-activating enzyme ubiquitin-like" evidence="16">
    <location>
        <begin position="440"/>
        <end position="523"/>
    </location>
</feature>
<dbReference type="InterPro" id="IPR033127">
    <property type="entry name" value="UBQ-activ_enz_E1_Cys_AS"/>
</dbReference>
<evidence type="ECO:0000259" key="16">
    <source>
        <dbReference type="Pfam" id="PF14732"/>
    </source>
</evidence>
<dbReference type="InterPro" id="IPR030661">
    <property type="entry name" value="Uba2"/>
</dbReference>
<dbReference type="InterPro" id="IPR045886">
    <property type="entry name" value="ThiF/MoeB/HesA"/>
</dbReference>
<dbReference type="FunFam" id="3.50.50.80:FF:000002">
    <property type="entry name" value="SUMO-activating enzyme subunit 2"/>
    <property type="match status" value="1"/>
</dbReference>
<feature type="domain" description="Ubiquitin-activating enzyme SCCH" evidence="15">
    <location>
        <begin position="326"/>
        <end position="364"/>
    </location>
</feature>
<dbReference type="InterPro" id="IPR019572">
    <property type="entry name" value="UBA_E1_SCCH"/>
</dbReference>
<evidence type="ECO:0000256" key="8">
    <source>
        <dbReference type="PIRNR" id="PIRNR039133"/>
    </source>
</evidence>
<feature type="binding site" evidence="11">
    <location>
        <position position="429"/>
    </location>
    <ligand>
        <name>Zn(2+)</name>
        <dbReference type="ChEBI" id="CHEBI:29105"/>
    </ligand>
</feature>
<evidence type="ECO:0000256" key="2">
    <source>
        <dbReference type="ARBA" id="ARBA00005673"/>
    </source>
</evidence>
<keyword evidence="5 8" id="KW-0833">Ubl conjugation pathway</keyword>
<feature type="binding site" evidence="11">
    <location>
        <position position="165"/>
    </location>
    <ligand>
        <name>Zn(2+)</name>
        <dbReference type="ChEBI" id="CHEBI:29105"/>
    </ligand>
</feature>
<dbReference type="Proteomes" id="UP000799640">
    <property type="component" value="Unassembled WGS sequence"/>
</dbReference>
<feature type="region of interest" description="Disordered" evidence="13">
    <location>
        <begin position="544"/>
        <end position="615"/>
    </location>
</feature>
<evidence type="ECO:0000256" key="11">
    <source>
        <dbReference type="PIRSR" id="PIRSR039133-3"/>
    </source>
</evidence>
<dbReference type="GO" id="GO:0016925">
    <property type="term" value="P:protein sumoylation"/>
    <property type="evidence" value="ECO:0007669"/>
    <property type="project" value="UniProtKB-UniRule"/>
</dbReference>
<evidence type="ECO:0000256" key="7">
    <source>
        <dbReference type="ARBA" id="ARBA00022840"/>
    </source>
</evidence>